<organism evidence="7 8">
    <name type="scientific">Astatotilapia calliptera</name>
    <name type="common">Eastern happy</name>
    <name type="synonym">Chromis callipterus</name>
    <dbReference type="NCBI Taxonomy" id="8154"/>
    <lineage>
        <taxon>Eukaryota</taxon>
        <taxon>Metazoa</taxon>
        <taxon>Chordata</taxon>
        <taxon>Craniata</taxon>
        <taxon>Vertebrata</taxon>
        <taxon>Euteleostomi</taxon>
        <taxon>Actinopterygii</taxon>
        <taxon>Neopterygii</taxon>
        <taxon>Teleostei</taxon>
        <taxon>Neoteleostei</taxon>
        <taxon>Acanthomorphata</taxon>
        <taxon>Ovalentaria</taxon>
        <taxon>Cichlomorphae</taxon>
        <taxon>Cichliformes</taxon>
        <taxon>Cichlidae</taxon>
        <taxon>African cichlids</taxon>
        <taxon>Pseudocrenilabrinae</taxon>
        <taxon>Haplochromini</taxon>
        <taxon>Astatotilapia</taxon>
    </lineage>
</organism>
<evidence type="ECO:0000256" key="3">
    <source>
        <dbReference type="ARBA" id="ARBA00070709"/>
    </source>
</evidence>
<dbReference type="GO" id="GO:0000398">
    <property type="term" value="P:mRNA splicing, via spliceosome"/>
    <property type="evidence" value="ECO:0007669"/>
    <property type="project" value="TreeGrafter"/>
</dbReference>
<dbReference type="GeneTree" id="ENSGT00940000155627"/>
<dbReference type="PANTHER" id="PTHR12072:SF5">
    <property type="entry name" value="CWF19-LIKE PROTEIN 2"/>
    <property type="match status" value="1"/>
</dbReference>
<name>A0AAX7UBA9_ASTCA</name>
<evidence type="ECO:0000256" key="2">
    <source>
        <dbReference type="ARBA" id="ARBA00023054"/>
    </source>
</evidence>
<dbReference type="FunFam" id="3.30.428.10:FF:000021">
    <property type="entry name" value="CWF19-like protein 2 homolog"/>
    <property type="match status" value="1"/>
</dbReference>
<keyword evidence="8" id="KW-1185">Reference proteome</keyword>
<accession>A0AAX7UBA9</accession>
<feature type="compositionally biased region" description="Polar residues" evidence="4">
    <location>
        <begin position="120"/>
        <end position="147"/>
    </location>
</feature>
<dbReference type="Pfam" id="PF04676">
    <property type="entry name" value="CwfJ_C_2"/>
    <property type="match status" value="1"/>
</dbReference>
<dbReference type="AlphaFoldDB" id="A0AAX7UBA9"/>
<evidence type="ECO:0000256" key="1">
    <source>
        <dbReference type="ARBA" id="ARBA00006795"/>
    </source>
</evidence>
<dbReference type="Ensembl" id="ENSACLT00000086501.1">
    <property type="protein sequence ID" value="ENSACLP00000066180.1"/>
    <property type="gene ID" value="ENSACLG00000034981.1"/>
</dbReference>
<dbReference type="InterPro" id="IPR036265">
    <property type="entry name" value="HIT-like_sf"/>
</dbReference>
<reference evidence="7" key="3">
    <citation type="submission" date="2025-08" db="UniProtKB">
        <authorList>
            <consortium name="Ensembl"/>
        </authorList>
    </citation>
    <scope>IDENTIFICATION</scope>
</reference>
<feature type="domain" description="Cwf19-like protein C-terminal" evidence="5">
    <location>
        <begin position="620"/>
        <end position="714"/>
    </location>
</feature>
<proteinExistence type="inferred from homology"/>
<dbReference type="InterPro" id="IPR006767">
    <property type="entry name" value="Cwf19-like_C_dom-2"/>
</dbReference>
<evidence type="ECO:0000313" key="7">
    <source>
        <dbReference type="Ensembl" id="ENSACLP00000066180.1"/>
    </source>
</evidence>
<dbReference type="InterPro" id="IPR006768">
    <property type="entry name" value="Cwf19-like_C_dom-1"/>
</dbReference>
<dbReference type="Proteomes" id="UP000265100">
    <property type="component" value="Chromosome 14"/>
</dbReference>
<dbReference type="Pfam" id="PF04677">
    <property type="entry name" value="CwfJ_C_1"/>
    <property type="match status" value="1"/>
</dbReference>
<comment type="similarity">
    <text evidence="1">Belongs to the CWF19 family.</text>
</comment>
<gene>
    <name evidence="7" type="primary">CWF19L2</name>
</gene>
<sequence>MAEYGLSFESTSSIDERKEKKRQARQEALEKAKQQYDKEQRRKELKRQRGEDTWMLPEVNERLQQIEDEGSVKSKKKKEKKSKKKKEKKKKAKKEKKAAETGDGSSDSSQDSEDEWVELQPQTQTKAWQVPSESKPSESDVSPTQNVQRDEWMTFDFLAMKTTSTADRRAEKERQKEEERAKAQAIEQAGLHKLELNPYWKDGGTGLPPEEMTDSAARKGPVVNDGGLSWLRKSYQRMKEQAEREQRSLSDVVAERYGVRINFCCSDTFAHIHVFLFRVMNLTYSKSVTCFKFSFSPLCFSAPFSLSSVCLFRAESEGEEEEEEEEEEVPLLSEEELNKLGSKLIKAEIMGNTVRQLFITASDGTSEDREILLFRTDESGRAWPVNAPSGPQEQHGGRRKKKPIETHVDGERVRYFQDDDNVGLKEMVRREKMSSAQDQNALYSRMAAKMMGKTDGDNYTLDDMFVSSAAQREGEGREEERMRNKAIGESRRLAASMEKCQHCFSSKELQKHLIVAIGSKVYLSLPAGVSMTEGHCLICPLQHHCSATGMDEDIWAEMQLFRRTLVRMFEAQELDCVFMETHMNPRRRQHMVLECIPLPKELGDMAPIYFKKAIMECDEEWAMNKKVVDLSSKSIRQAVPRSLPYFAVDFGLQGGFAHVIENEQKFPHYFGKEVVGGMLDLEPRRWRKMIKENFDDQRKKVLQFSQWWKPHDCTKTQG</sequence>
<dbReference type="GO" id="GO:0071014">
    <property type="term" value="C:post-mRNA release spliceosomal complex"/>
    <property type="evidence" value="ECO:0007669"/>
    <property type="project" value="TreeGrafter"/>
</dbReference>
<dbReference type="InterPro" id="IPR040194">
    <property type="entry name" value="Cwf19-like"/>
</dbReference>
<keyword evidence="2" id="KW-0175">Coiled coil</keyword>
<reference evidence="8" key="2">
    <citation type="submission" date="2023-03" db="EMBL/GenBank/DDBJ databases">
        <authorList>
            <consortium name="Wellcome Sanger Institute Data Sharing"/>
        </authorList>
    </citation>
    <scope>NUCLEOTIDE SEQUENCE [LARGE SCALE GENOMIC DNA]</scope>
</reference>
<evidence type="ECO:0000256" key="4">
    <source>
        <dbReference type="SAM" id="MobiDB-lite"/>
    </source>
</evidence>
<feature type="compositionally biased region" description="Basic residues" evidence="4">
    <location>
        <begin position="73"/>
        <end position="96"/>
    </location>
</feature>
<dbReference type="SUPFAM" id="SSF54197">
    <property type="entry name" value="HIT-like"/>
    <property type="match status" value="1"/>
</dbReference>
<evidence type="ECO:0000259" key="6">
    <source>
        <dbReference type="Pfam" id="PF04677"/>
    </source>
</evidence>
<evidence type="ECO:0000259" key="5">
    <source>
        <dbReference type="Pfam" id="PF04676"/>
    </source>
</evidence>
<reference evidence="7 8" key="1">
    <citation type="submission" date="2018-05" db="EMBL/GenBank/DDBJ databases">
        <authorList>
            <person name="Datahose"/>
        </authorList>
    </citation>
    <scope>NUCLEOTIDE SEQUENCE</scope>
</reference>
<evidence type="ECO:0000313" key="8">
    <source>
        <dbReference type="Proteomes" id="UP000265100"/>
    </source>
</evidence>
<feature type="region of interest" description="Disordered" evidence="4">
    <location>
        <begin position="382"/>
        <end position="402"/>
    </location>
</feature>
<protein>
    <recommendedName>
        <fullName evidence="3">CWF19-like protein 2</fullName>
    </recommendedName>
</protein>
<feature type="region of interest" description="Disordered" evidence="4">
    <location>
        <begin position="1"/>
        <end position="152"/>
    </location>
</feature>
<feature type="domain" description="Cwf19-like C-terminal" evidence="6">
    <location>
        <begin position="489"/>
        <end position="611"/>
    </location>
</feature>
<feature type="compositionally biased region" description="Basic and acidic residues" evidence="4">
    <location>
        <begin position="14"/>
        <end position="52"/>
    </location>
</feature>
<dbReference type="PANTHER" id="PTHR12072">
    <property type="entry name" value="CWF19, CELL CYCLE CONTROL PROTEIN"/>
    <property type="match status" value="1"/>
</dbReference>
<dbReference type="Gene3D" id="3.30.428.10">
    <property type="entry name" value="HIT-like"/>
    <property type="match status" value="1"/>
</dbReference>
<reference evidence="7" key="4">
    <citation type="submission" date="2025-09" db="UniProtKB">
        <authorList>
            <consortium name="Ensembl"/>
        </authorList>
    </citation>
    <scope>IDENTIFICATION</scope>
</reference>